<dbReference type="PANTHER" id="PTHR34933">
    <property type="entry name" value="FLAGELLAR L-RING PROTEIN"/>
    <property type="match status" value="1"/>
</dbReference>
<dbReference type="GO" id="GO:0003774">
    <property type="term" value="F:cytoskeletal motor activity"/>
    <property type="evidence" value="ECO:0007669"/>
    <property type="project" value="InterPro"/>
</dbReference>
<evidence type="ECO:0000313" key="9">
    <source>
        <dbReference type="EMBL" id="NDV12777.1"/>
    </source>
</evidence>
<dbReference type="Pfam" id="PF02107">
    <property type="entry name" value="FlgH"/>
    <property type="match status" value="1"/>
</dbReference>
<evidence type="ECO:0000256" key="1">
    <source>
        <dbReference type="ARBA" id="ARBA00002591"/>
    </source>
</evidence>
<comment type="function">
    <text evidence="1 7">Assembles around the rod to form the L-ring and probably protects the motor/basal body from shearing forces during rotation.</text>
</comment>
<evidence type="ECO:0000256" key="7">
    <source>
        <dbReference type="HAMAP-Rule" id="MF_00415"/>
    </source>
</evidence>
<evidence type="ECO:0000256" key="5">
    <source>
        <dbReference type="ARBA" id="ARBA00023143"/>
    </source>
</evidence>
<evidence type="ECO:0000256" key="8">
    <source>
        <dbReference type="SAM" id="SignalP"/>
    </source>
</evidence>
<keyword evidence="5 7" id="KW-0975">Bacterial flagellum</keyword>
<evidence type="ECO:0000256" key="2">
    <source>
        <dbReference type="ARBA" id="ARBA00006929"/>
    </source>
</evidence>
<comment type="similarity">
    <text evidence="2 7">Belongs to the FlgH family.</text>
</comment>
<keyword evidence="9" id="KW-0966">Cell projection</keyword>
<comment type="subcellular location">
    <subcellularLocation>
        <location evidence="7">Cell outer membrane</location>
    </subcellularLocation>
    <subcellularLocation>
        <location evidence="7">Bacterial flagellum basal body</location>
    </subcellularLocation>
</comment>
<feature type="chain" id="PRO_5025646329" description="Flagellar L-ring protein" evidence="8">
    <location>
        <begin position="23"/>
        <end position="217"/>
    </location>
</feature>
<comment type="caution">
    <text evidence="9">The sequence shown here is derived from an EMBL/GenBank/DDBJ whole genome shotgun (WGS) entry which is preliminary data.</text>
</comment>
<dbReference type="GO" id="GO:0009279">
    <property type="term" value="C:cell outer membrane"/>
    <property type="evidence" value="ECO:0007669"/>
    <property type="project" value="UniProtKB-SubCell"/>
</dbReference>
<evidence type="ECO:0000256" key="3">
    <source>
        <dbReference type="ARBA" id="ARBA00022729"/>
    </source>
</evidence>
<dbReference type="Proteomes" id="UP000482578">
    <property type="component" value="Unassembled WGS sequence"/>
</dbReference>
<dbReference type="NCBIfam" id="NF001304">
    <property type="entry name" value="PRK00249.1-4"/>
    <property type="match status" value="1"/>
</dbReference>
<evidence type="ECO:0000256" key="6">
    <source>
        <dbReference type="ARBA" id="ARBA00023237"/>
    </source>
</evidence>
<feature type="signal peptide" evidence="8">
    <location>
        <begin position="1"/>
        <end position="22"/>
    </location>
</feature>
<evidence type="ECO:0000256" key="4">
    <source>
        <dbReference type="ARBA" id="ARBA00023136"/>
    </source>
</evidence>
<dbReference type="PRINTS" id="PR01008">
    <property type="entry name" value="FLGLRINGFLGH"/>
</dbReference>
<keyword evidence="4 7" id="KW-0472">Membrane</keyword>
<reference evidence="9 10" key="1">
    <citation type="submission" date="2020-02" db="EMBL/GenBank/DDBJ databases">
        <authorList>
            <person name="Yang Z."/>
        </authorList>
    </citation>
    <scope>NUCLEOTIDE SEQUENCE [LARGE SCALE GENOMIC DNA]</scope>
    <source>
        <strain evidence="9 10">HX-7-9</strain>
    </source>
</reference>
<protein>
    <recommendedName>
        <fullName evidence="7">Flagellar L-ring protein</fullName>
    </recommendedName>
    <alternativeName>
        <fullName evidence="7">Basal body L-ring protein</fullName>
    </alternativeName>
</protein>
<dbReference type="GO" id="GO:0071973">
    <property type="term" value="P:bacterial-type flagellum-dependent cell motility"/>
    <property type="evidence" value="ECO:0007669"/>
    <property type="project" value="InterPro"/>
</dbReference>
<keyword evidence="10" id="KW-1185">Reference proteome</keyword>
<gene>
    <name evidence="7 9" type="primary">flgH</name>
    <name evidence="9" type="ORF">GZH52_08165</name>
</gene>
<dbReference type="PANTHER" id="PTHR34933:SF1">
    <property type="entry name" value="FLAGELLAR L-RING PROTEIN"/>
    <property type="match status" value="1"/>
</dbReference>
<accession>A0A6B2KS65</accession>
<organism evidence="9 10">
    <name type="scientific">Crenobacter caeni</name>
    <dbReference type="NCBI Taxonomy" id="2705474"/>
    <lineage>
        <taxon>Bacteria</taxon>
        <taxon>Pseudomonadati</taxon>
        <taxon>Pseudomonadota</taxon>
        <taxon>Betaproteobacteria</taxon>
        <taxon>Neisseriales</taxon>
        <taxon>Neisseriaceae</taxon>
        <taxon>Crenobacter</taxon>
    </lineage>
</organism>
<dbReference type="RefSeq" id="WP_163315994.1">
    <property type="nucleotide sequence ID" value="NZ_JAAGAA010000006.1"/>
</dbReference>
<keyword evidence="9" id="KW-0969">Cilium</keyword>
<keyword evidence="6 7" id="KW-0998">Cell outer membrane</keyword>
<keyword evidence="3 8" id="KW-0732">Signal</keyword>
<dbReference type="HAMAP" id="MF_00415">
    <property type="entry name" value="FlgH"/>
    <property type="match status" value="1"/>
</dbReference>
<keyword evidence="9" id="KW-0282">Flagellum</keyword>
<dbReference type="AlphaFoldDB" id="A0A6B2KS65"/>
<proteinExistence type="inferred from homology"/>
<dbReference type="InterPro" id="IPR000527">
    <property type="entry name" value="Flag_Lring"/>
</dbReference>
<comment type="subunit">
    <text evidence="7">The basal body constitutes a major portion of the flagellar organelle and consists of four rings (L,P,S, and M) mounted on a central rod.</text>
</comment>
<name>A0A6B2KS65_9NEIS</name>
<dbReference type="GO" id="GO:0009427">
    <property type="term" value="C:bacterial-type flagellum basal body, distal rod, L ring"/>
    <property type="evidence" value="ECO:0007669"/>
    <property type="project" value="InterPro"/>
</dbReference>
<sequence length="217" mass="23107">MRRLLAALAVLQLAACAQFVPAPLPEVDADLPAEMLRVQKPKGGGVFSEYGSPALVSDRVAFRPGDILTVLLEEATQASKKAGTSFGKESTAQIKPLVIGNKTYDTTVGIEADRGFDGSSSSTQQNRLSGALTVVVHKVLPNGLLLIKGEKQLALNQGEEYLKLAGLVRTDDIDAGNRVSSLRIANARIAYSGRGVLHDANSAGWLTRFFTSPLMPF</sequence>
<evidence type="ECO:0000313" key="10">
    <source>
        <dbReference type="Proteomes" id="UP000482578"/>
    </source>
</evidence>
<dbReference type="EMBL" id="JAAGAA010000006">
    <property type="protein sequence ID" value="NDV12777.1"/>
    <property type="molecule type" value="Genomic_DNA"/>
</dbReference>